<dbReference type="GO" id="GO:0005524">
    <property type="term" value="F:ATP binding"/>
    <property type="evidence" value="ECO:0007669"/>
    <property type="project" value="InterPro"/>
</dbReference>
<dbReference type="SUPFAM" id="SSF52540">
    <property type="entry name" value="P-loop containing nucleoside triphosphate hydrolases"/>
    <property type="match status" value="1"/>
</dbReference>
<evidence type="ECO:0000313" key="3">
    <source>
        <dbReference type="EMBL" id="MBC2594862.1"/>
    </source>
</evidence>
<dbReference type="Proteomes" id="UP000546464">
    <property type="component" value="Unassembled WGS sequence"/>
</dbReference>
<dbReference type="Pfam" id="PF00437">
    <property type="entry name" value="T2SSE"/>
    <property type="match status" value="1"/>
</dbReference>
<protein>
    <submittedName>
        <fullName evidence="3">PilT/PilU family type 4a pilus ATPase</fullName>
    </submittedName>
</protein>
<reference evidence="3 4" key="1">
    <citation type="submission" date="2020-07" db="EMBL/GenBank/DDBJ databases">
        <authorList>
            <person name="Feng X."/>
        </authorList>
    </citation>
    <scope>NUCLEOTIDE SEQUENCE [LARGE SCALE GENOMIC DNA]</scope>
    <source>
        <strain evidence="3 4">JCM31066</strain>
    </source>
</reference>
<feature type="domain" description="Bacterial type II secretion system protein E" evidence="2">
    <location>
        <begin position="201"/>
        <end position="215"/>
    </location>
</feature>
<dbReference type="Gene3D" id="3.30.450.90">
    <property type="match status" value="1"/>
</dbReference>
<proteinExistence type="inferred from homology"/>
<organism evidence="3 4">
    <name type="scientific">Ruficoccus amylovorans</name>
    <dbReference type="NCBI Taxonomy" id="1804625"/>
    <lineage>
        <taxon>Bacteria</taxon>
        <taxon>Pseudomonadati</taxon>
        <taxon>Verrucomicrobiota</taxon>
        <taxon>Opitutia</taxon>
        <taxon>Puniceicoccales</taxon>
        <taxon>Cerasicoccaceae</taxon>
        <taxon>Ruficoccus</taxon>
    </lineage>
</organism>
<evidence type="ECO:0000313" key="4">
    <source>
        <dbReference type="Proteomes" id="UP000546464"/>
    </source>
</evidence>
<keyword evidence="4" id="KW-1185">Reference proteome</keyword>
<name>A0A842HEK8_9BACT</name>
<evidence type="ECO:0000256" key="1">
    <source>
        <dbReference type="ARBA" id="ARBA00006611"/>
    </source>
</evidence>
<sequence length="369" mass="41056">MSVITETFNSLLQLAVENSASDIHVKSNKPAYLRLHGKLEVVDMDPLTPEQVREFLEAAMPASFYEDWKENGQIDFSYDLNDLGLGRFRVNGFYQRGTPSIVFRHVKETPPTFADLNHEPSVFQQLVSARDGIVLICGPTGSGKSSTLAAMLEYINENFERHIVTLEDPIEFNYTDKRSIFNQREIGLDAPDFESGLRAVLRQDPDIILIGEMRDRATFETALHASETGHLVFGTIHASNAQQAVQRLFEFFPVNQQESMRRQIAIGLRATVTQRLLPKLEGEGRVPAVEIFVVDALGRKVIEDGEFQKIPAVIEAGEEVGSKSFNQDLYRLVKAGVVGKQDALAYSPNPKALEMNLKGIFLSSGGIVG</sequence>
<dbReference type="CDD" id="cd01131">
    <property type="entry name" value="PilT"/>
    <property type="match status" value="1"/>
</dbReference>
<dbReference type="RefSeq" id="WP_185675823.1">
    <property type="nucleotide sequence ID" value="NZ_JACHVB010000034.1"/>
</dbReference>
<dbReference type="InterPro" id="IPR001482">
    <property type="entry name" value="T2SS/T4SS_dom"/>
</dbReference>
<gene>
    <name evidence="3" type="ORF">H5P28_11385</name>
</gene>
<comment type="caution">
    <text evidence="3">The sequence shown here is derived from an EMBL/GenBank/DDBJ whole genome shotgun (WGS) entry which is preliminary data.</text>
</comment>
<accession>A0A842HEK8</accession>
<dbReference type="InterPro" id="IPR027417">
    <property type="entry name" value="P-loop_NTPase"/>
</dbReference>
<dbReference type="PROSITE" id="PS00662">
    <property type="entry name" value="T2SP_E"/>
    <property type="match status" value="1"/>
</dbReference>
<dbReference type="InterPro" id="IPR050921">
    <property type="entry name" value="T4SS_GSP_E_ATPase"/>
</dbReference>
<dbReference type="InterPro" id="IPR003593">
    <property type="entry name" value="AAA+_ATPase"/>
</dbReference>
<dbReference type="InterPro" id="IPR006321">
    <property type="entry name" value="PilT/PilU"/>
</dbReference>
<dbReference type="PANTHER" id="PTHR30486:SF12">
    <property type="entry name" value="TYPE IV PILUS ATPASE PILU"/>
    <property type="match status" value="1"/>
</dbReference>
<dbReference type="NCBIfam" id="TIGR01420">
    <property type="entry name" value="pilT_fam"/>
    <property type="match status" value="1"/>
</dbReference>
<dbReference type="AlphaFoldDB" id="A0A842HEK8"/>
<dbReference type="EMBL" id="JACHVB010000034">
    <property type="protein sequence ID" value="MBC2594862.1"/>
    <property type="molecule type" value="Genomic_DNA"/>
</dbReference>
<dbReference type="SMART" id="SM00382">
    <property type="entry name" value="AAA"/>
    <property type="match status" value="1"/>
</dbReference>
<dbReference type="PANTHER" id="PTHR30486">
    <property type="entry name" value="TWITCHING MOTILITY PROTEIN PILT"/>
    <property type="match status" value="1"/>
</dbReference>
<dbReference type="Gene3D" id="3.40.50.300">
    <property type="entry name" value="P-loop containing nucleotide triphosphate hydrolases"/>
    <property type="match status" value="1"/>
</dbReference>
<dbReference type="GO" id="GO:0016887">
    <property type="term" value="F:ATP hydrolysis activity"/>
    <property type="evidence" value="ECO:0007669"/>
    <property type="project" value="InterPro"/>
</dbReference>
<comment type="similarity">
    <text evidence="1">Belongs to the GSP E family.</text>
</comment>
<evidence type="ECO:0000259" key="2">
    <source>
        <dbReference type="PROSITE" id="PS00662"/>
    </source>
</evidence>